<gene>
    <name evidence="1" type="ORF">S101258_01731</name>
</gene>
<name>A0A2S3U622_LACPN</name>
<sequence length="30" mass="3749">MISQNHRLDQQLMNVKTIIWRRRHESITMI</sequence>
<evidence type="ECO:0000313" key="2">
    <source>
        <dbReference type="Proteomes" id="UP000236990"/>
    </source>
</evidence>
<protein>
    <submittedName>
        <fullName evidence="1">Uncharacterized protein</fullName>
    </submittedName>
</protein>
<reference evidence="1 2" key="1">
    <citation type="submission" date="2017-06" db="EMBL/GenBank/DDBJ databases">
        <title>Genome sequence of Lactobacillus plantarum subsp. plantarum strain SRCM101258.</title>
        <authorList>
            <person name="Cho S.H."/>
        </authorList>
    </citation>
    <scope>NUCLEOTIDE SEQUENCE [LARGE SCALE GENOMIC DNA]</scope>
    <source>
        <strain evidence="1 2">SRCM101258</strain>
    </source>
</reference>
<dbReference type="AlphaFoldDB" id="A0A2S3U622"/>
<accession>A0A2S3U622</accession>
<evidence type="ECO:0000313" key="1">
    <source>
        <dbReference type="EMBL" id="POD84460.1"/>
    </source>
</evidence>
<comment type="caution">
    <text evidence="1">The sequence shown here is derived from an EMBL/GenBank/DDBJ whole genome shotgun (WGS) entry which is preliminary data.</text>
</comment>
<dbReference type="EMBL" id="NKCZ01000104">
    <property type="protein sequence ID" value="POD84460.1"/>
    <property type="molecule type" value="Genomic_DNA"/>
</dbReference>
<proteinExistence type="predicted"/>
<dbReference type="Proteomes" id="UP000236990">
    <property type="component" value="Unassembled WGS sequence"/>
</dbReference>
<organism evidence="1 2">
    <name type="scientific">Lactiplantibacillus plantarum subsp. plantarum</name>
    <dbReference type="NCBI Taxonomy" id="337330"/>
    <lineage>
        <taxon>Bacteria</taxon>
        <taxon>Bacillati</taxon>
        <taxon>Bacillota</taxon>
        <taxon>Bacilli</taxon>
        <taxon>Lactobacillales</taxon>
        <taxon>Lactobacillaceae</taxon>
        <taxon>Lactiplantibacillus</taxon>
    </lineage>
</organism>